<name>A0A085LLR8_9BILA</name>
<protein>
    <submittedName>
        <fullName evidence="1">Uncharacterized protein</fullName>
    </submittedName>
</protein>
<sequence length="193" mass="21622">MEFGSQTPGRISVNEPLTKAVTFKYLGSYLSYEGGVTTDVSAKIQAAWQKWETLTGVLCDKKLPRKLKSKVYRTVIRPAVLYGSGCWAITKKDEQRLSVMETTMLRRTIGISRLEQPFSTIRYAVNDANKGQTFFIAFPPTYLVECGFSKAAALTKSRNRMVVATRGDLRLSLFNLEPDITKLAKKCQPQGSH</sequence>
<dbReference type="PANTHER" id="PTHR46238">
    <property type="entry name" value="REVERSE TRANSCRIPTASE DOMAIN-CONTAINING PROTEIN"/>
    <property type="match status" value="1"/>
</dbReference>
<dbReference type="AlphaFoldDB" id="A0A085LLR8"/>
<keyword evidence="2" id="KW-1185">Reference proteome</keyword>
<reference evidence="1 2" key="1">
    <citation type="journal article" date="2014" name="Nat. Genet.">
        <title>Genome and transcriptome of the porcine whipworm Trichuris suis.</title>
        <authorList>
            <person name="Jex A.R."/>
            <person name="Nejsum P."/>
            <person name="Schwarz E.M."/>
            <person name="Hu L."/>
            <person name="Young N.D."/>
            <person name="Hall R.S."/>
            <person name="Korhonen P.K."/>
            <person name="Liao S."/>
            <person name="Thamsborg S."/>
            <person name="Xia J."/>
            <person name="Xu P."/>
            <person name="Wang S."/>
            <person name="Scheerlinck J.P."/>
            <person name="Hofmann A."/>
            <person name="Sternberg P.W."/>
            <person name="Wang J."/>
            <person name="Gasser R.B."/>
        </authorList>
    </citation>
    <scope>NUCLEOTIDE SEQUENCE [LARGE SCALE GENOMIC DNA]</scope>
    <source>
        <strain evidence="1">DCEP-RM93M</strain>
    </source>
</reference>
<dbReference type="EMBL" id="KL363410">
    <property type="protein sequence ID" value="KFD45914.1"/>
    <property type="molecule type" value="Genomic_DNA"/>
</dbReference>
<gene>
    <name evidence="1" type="ORF">M513_13199</name>
</gene>
<proteinExistence type="predicted"/>
<dbReference type="PANTHER" id="PTHR46238:SF8">
    <property type="entry name" value="ENDONUCLEASE_EXONUCLEASE_PHOSPHATASE DOMAIN-CONTAINING PROTEIN"/>
    <property type="match status" value="1"/>
</dbReference>
<evidence type="ECO:0000313" key="2">
    <source>
        <dbReference type="Proteomes" id="UP000030764"/>
    </source>
</evidence>
<accession>A0A085LLR8</accession>
<dbReference type="Proteomes" id="UP000030764">
    <property type="component" value="Unassembled WGS sequence"/>
</dbReference>
<evidence type="ECO:0000313" key="1">
    <source>
        <dbReference type="EMBL" id="KFD45914.1"/>
    </source>
</evidence>
<organism evidence="1 2">
    <name type="scientific">Trichuris suis</name>
    <name type="common">pig whipworm</name>
    <dbReference type="NCBI Taxonomy" id="68888"/>
    <lineage>
        <taxon>Eukaryota</taxon>
        <taxon>Metazoa</taxon>
        <taxon>Ecdysozoa</taxon>
        <taxon>Nematoda</taxon>
        <taxon>Enoplea</taxon>
        <taxon>Dorylaimia</taxon>
        <taxon>Trichinellida</taxon>
        <taxon>Trichuridae</taxon>
        <taxon>Trichuris</taxon>
    </lineage>
</organism>